<protein>
    <submittedName>
        <fullName evidence="2">DinB family protein</fullName>
    </submittedName>
</protein>
<dbReference type="RefSeq" id="WP_213494242.1">
    <property type="nucleotide sequence ID" value="NZ_CP074694.1"/>
</dbReference>
<dbReference type="SUPFAM" id="SSF109854">
    <property type="entry name" value="DinB/YfiT-like putative metalloenzymes"/>
    <property type="match status" value="1"/>
</dbReference>
<evidence type="ECO:0000313" key="2">
    <source>
        <dbReference type="EMBL" id="QVL30371.1"/>
    </source>
</evidence>
<dbReference type="EMBL" id="CP074694">
    <property type="protein sequence ID" value="QVL30371.1"/>
    <property type="molecule type" value="Genomic_DNA"/>
</dbReference>
<dbReference type="InterPro" id="IPR024775">
    <property type="entry name" value="DinB-like"/>
</dbReference>
<evidence type="ECO:0000259" key="1">
    <source>
        <dbReference type="Pfam" id="PF12867"/>
    </source>
</evidence>
<reference evidence="2" key="1">
    <citation type="submission" date="2021-05" db="EMBL/GenBank/DDBJ databases">
        <title>Complete genome sequence of the cellulolytic planctomycete Telmatocola sphagniphila SP2T and characterization of the first cellulase from planctomycetes.</title>
        <authorList>
            <person name="Rakitin A.L."/>
            <person name="Beletsky A.V."/>
            <person name="Naumoff D.G."/>
            <person name="Kulichevskaya I.S."/>
            <person name="Mardanov A.V."/>
            <person name="Ravin N.V."/>
            <person name="Dedysh S.N."/>
        </authorList>
    </citation>
    <scope>NUCLEOTIDE SEQUENCE</scope>
    <source>
        <strain evidence="2">SP2T</strain>
    </source>
</reference>
<feature type="domain" description="DinB-like" evidence="1">
    <location>
        <begin position="11"/>
        <end position="145"/>
    </location>
</feature>
<accession>A0A8E6EWP4</accession>
<proteinExistence type="predicted"/>
<dbReference type="Gene3D" id="1.20.120.450">
    <property type="entry name" value="dinb family like domain"/>
    <property type="match status" value="1"/>
</dbReference>
<gene>
    <name evidence="2" type="ORF">KIH39_16100</name>
</gene>
<dbReference type="Proteomes" id="UP000676194">
    <property type="component" value="Chromosome"/>
</dbReference>
<dbReference type="InterPro" id="IPR034660">
    <property type="entry name" value="DinB/YfiT-like"/>
</dbReference>
<evidence type="ECO:0000313" key="3">
    <source>
        <dbReference type="Proteomes" id="UP000676194"/>
    </source>
</evidence>
<organism evidence="2 3">
    <name type="scientific">Telmatocola sphagniphila</name>
    <dbReference type="NCBI Taxonomy" id="1123043"/>
    <lineage>
        <taxon>Bacteria</taxon>
        <taxon>Pseudomonadati</taxon>
        <taxon>Planctomycetota</taxon>
        <taxon>Planctomycetia</taxon>
        <taxon>Gemmatales</taxon>
        <taxon>Gemmataceae</taxon>
    </lineage>
</organism>
<dbReference type="AlphaFoldDB" id="A0A8E6EWP4"/>
<dbReference type="KEGG" id="tsph:KIH39_16100"/>
<dbReference type="Pfam" id="PF12867">
    <property type="entry name" value="DinB_2"/>
    <property type="match status" value="1"/>
</dbReference>
<name>A0A8E6EWP4_9BACT</name>
<keyword evidence="3" id="KW-1185">Reference proteome</keyword>
<sequence>MIPFPELIQQYHSGIDVLRKAVSGMTREQLLAHPIPGKWSTLEVVAHISDFESILADRMKRIIALERPLLLVADENLFVTKLAYQERDLNEELELIAVTRKQMGRILNTVKPSEATNRAGVHSLKGLVTLEAVLSSAANHIPHHVPFIAEKRKALAS</sequence>